<dbReference type="Proteomes" id="UP001202328">
    <property type="component" value="Unassembled WGS sequence"/>
</dbReference>
<name>A0AAD4XCA7_9MAGN</name>
<evidence type="ECO:0000313" key="1">
    <source>
        <dbReference type="EMBL" id="KAI3898684.1"/>
    </source>
</evidence>
<reference evidence="1" key="1">
    <citation type="submission" date="2022-04" db="EMBL/GenBank/DDBJ databases">
        <title>A functionally conserved STORR gene fusion in Papaver species that diverged 16.8 million years ago.</title>
        <authorList>
            <person name="Catania T."/>
        </authorList>
    </citation>
    <scope>NUCLEOTIDE SEQUENCE</scope>
    <source>
        <strain evidence="1">S-188037</strain>
    </source>
</reference>
<comment type="caution">
    <text evidence="1">The sequence shown here is derived from an EMBL/GenBank/DDBJ whole genome shotgun (WGS) entry which is preliminary data.</text>
</comment>
<accession>A0AAD4XCA7</accession>
<keyword evidence="2" id="KW-1185">Reference proteome</keyword>
<proteinExistence type="predicted"/>
<sequence length="88" mass="9726">MMTKDSEPELIDGVDTEAGHVTTVGGKNSQLKRMEAEMLKFWAPTLFLWRIPGTIFCVGIAREKHGDILLKVADVPVTCTRPLLSLNS</sequence>
<dbReference type="EMBL" id="JAJJMB010011819">
    <property type="protein sequence ID" value="KAI3898684.1"/>
    <property type="molecule type" value="Genomic_DNA"/>
</dbReference>
<evidence type="ECO:0000313" key="2">
    <source>
        <dbReference type="Proteomes" id="UP001202328"/>
    </source>
</evidence>
<dbReference type="AlphaFoldDB" id="A0AAD4XCA7"/>
<gene>
    <name evidence="1" type="ORF">MKW98_000797</name>
</gene>
<protein>
    <submittedName>
        <fullName evidence="1">Uncharacterized protein</fullName>
    </submittedName>
</protein>
<organism evidence="1 2">
    <name type="scientific">Papaver atlanticum</name>
    <dbReference type="NCBI Taxonomy" id="357466"/>
    <lineage>
        <taxon>Eukaryota</taxon>
        <taxon>Viridiplantae</taxon>
        <taxon>Streptophyta</taxon>
        <taxon>Embryophyta</taxon>
        <taxon>Tracheophyta</taxon>
        <taxon>Spermatophyta</taxon>
        <taxon>Magnoliopsida</taxon>
        <taxon>Ranunculales</taxon>
        <taxon>Papaveraceae</taxon>
        <taxon>Papaveroideae</taxon>
        <taxon>Papaver</taxon>
    </lineage>
</organism>